<keyword evidence="1" id="KW-1133">Transmembrane helix</keyword>
<keyword evidence="1" id="KW-0472">Membrane</keyword>
<accession>A0A835VM35</accession>
<feature type="transmembrane region" description="Helical" evidence="1">
    <location>
        <begin position="151"/>
        <end position="177"/>
    </location>
</feature>
<keyword evidence="1" id="KW-0812">Transmembrane</keyword>
<evidence type="ECO:0000313" key="2">
    <source>
        <dbReference type="EMBL" id="KAG0502075.1"/>
    </source>
</evidence>
<evidence type="ECO:0000313" key="3">
    <source>
        <dbReference type="Proteomes" id="UP000639772"/>
    </source>
</evidence>
<protein>
    <submittedName>
        <fullName evidence="2">Uncharacterized protein</fullName>
    </submittedName>
</protein>
<proteinExistence type="predicted"/>
<gene>
    <name evidence="2" type="ORF">HPP92_002147</name>
</gene>
<dbReference type="AlphaFoldDB" id="A0A835VM35"/>
<dbReference type="Proteomes" id="UP000639772">
    <property type="component" value="Chromosome 1"/>
</dbReference>
<evidence type="ECO:0000256" key="1">
    <source>
        <dbReference type="SAM" id="Phobius"/>
    </source>
</evidence>
<comment type="caution">
    <text evidence="2">The sequence shown here is derived from an EMBL/GenBank/DDBJ whole genome shotgun (WGS) entry which is preliminary data.</text>
</comment>
<sequence>MAYTDVLSPIPKRRKGFLNSSNSGAYKLWKSICLEDARQFANSKFLKGEKSRPHLALPCSSSVLRGPAACRRRETADGSDSYDGRVDPLPPTPPSTVNYVAFGIMEGRAIRFPLAFLPGLWMVAIVLRFMAWFYIIMVGRAIRFPLAFLPGLWMVAVVLRFMAWFYIIMVVFSATYINSELLK</sequence>
<organism evidence="2 3">
    <name type="scientific">Vanilla planifolia</name>
    <name type="common">Vanilla</name>
    <dbReference type="NCBI Taxonomy" id="51239"/>
    <lineage>
        <taxon>Eukaryota</taxon>
        <taxon>Viridiplantae</taxon>
        <taxon>Streptophyta</taxon>
        <taxon>Embryophyta</taxon>
        <taxon>Tracheophyta</taxon>
        <taxon>Spermatophyta</taxon>
        <taxon>Magnoliopsida</taxon>
        <taxon>Liliopsida</taxon>
        <taxon>Asparagales</taxon>
        <taxon>Orchidaceae</taxon>
        <taxon>Vanilloideae</taxon>
        <taxon>Vanilleae</taxon>
        <taxon>Vanilla</taxon>
    </lineage>
</organism>
<reference evidence="2 3" key="1">
    <citation type="journal article" date="2020" name="Nat. Food">
        <title>A phased Vanilla planifolia genome enables genetic improvement of flavour and production.</title>
        <authorList>
            <person name="Hasing T."/>
            <person name="Tang H."/>
            <person name="Brym M."/>
            <person name="Khazi F."/>
            <person name="Huang T."/>
            <person name="Chambers A.H."/>
        </authorList>
    </citation>
    <scope>NUCLEOTIDE SEQUENCE [LARGE SCALE GENOMIC DNA]</scope>
    <source>
        <tissue evidence="2">Leaf</tissue>
    </source>
</reference>
<name>A0A835VM35_VANPL</name>
<dbReference type="EMBL" id="JADCNM010000001">
    <property type="protein sequence ID" value="KAG0502075.1"/>
    <property type="molecule type" value="Genomic_DNA"/>
</dbReference>
<feature type="transmembrane region" description="Helical" evidence="1">
    <location>
        <begin position="114"/>
        <end position="139"/>
    </location>
</feature>